<protein>
    <recommendedName>
        <fullName evidence="1">SCP domain-containing protein</fullName>
    </recommendedName>
</protein>
<dbReference type="PRINTS" id="PR00837">
    <property type="entry name" value="V5TPXLIKE"/>
</dbReference>
<gene>
    <name evidence="2" type="ORF">TcWFU_004350</name>
</gene>
<name>A0ABR4QDC3_9CEST</name>
<dbReference type="Pfam" id="PF00188">
    <property type="entry name" value="CAP"/>
    <property type="match status" value="1"/>
</dbReference>
<evidence type="ECO:0000259" key="1">
    <source>
        <dbReference type="SMART" id="SM00198"/>
    </source>
</evidence>
<proteinExistence type="predicted"/>
<feature type="domain" description="SCP" evidence="1">
    <location>
        <begin position="53"/>
        <end position="198"/>
    </location>
</feature>
<accession>A0ABR4QDC3</accession>
<dbReference type="EMBL" id="JAKROA010000004">
    <property type="protein sequence ID" value="KAL5107637.1"/>
    <property type="molecule type" value="Genomic_DNA"/>
</dbReference>
<evidence type="ECO:0000313" key="2">
    <source>
        <dbReference type="EMBL" id="KAL5107637.1"/>
    </source>
</evidence>
<reference evidence="2 3" key="1">
    <citation type="journal article" date="2022" name="Front. Cell. Infect. Microbiol.">
        <title>The Genomes of Two Strains of Taenia crassiceps the Animal Model for the Study of Human Cysticercosis.</title>
        <authorList>
            <person name="Bobes R.J."/>
            <person name="Estrada K."/>
            <person name="Rios-Valencia D.G."/>
            <person name="Calderon-Gallegos A."/>
            <person name="de la Torre P."/>
            <person name="Carrero J.C."/>
            <person name="Sanchez-Flores A."/>
            <person name="Laclette J.P."/>
        </authorList>
    </citation>
    <scope>NUCLEOTIDE SEQUENCE [LARGE SCALE GENOMIC DNA]</scope>
    <source>
        <strain evidence="2">WFUcys</strain>
    </source>
</reference>
<sequence>MRHEDSGIVYKHTASPHSPNSFATMALTLNVLVKAFCLVILLSAAACWEPTDVERAQVLEGHHRVREEVNPTASNMKLLRISRSLEHLAAYWASKCSFRRPNPKEHPHYRGLGVNMALTVGTKPALVDSICAWVKESKSYSYSSNTCSRRCEQYTQLIWAQTSEVGCAMRECHGVIPDWPDPQYITVCLYSPSGNYRKGRPYLRGPSCSKCGKRERCYRNQCMRSAELNQVCPTDRFPNPQDKYVPQCVLAQSESAQAASECETTSTDAQ</sequence>
<keyword evidence="3" id="KW-1185">Reference proteome</keyword>
<dbReference type="InterPro" id="IPR001283">
    <property type="entry name" value="CRISP-related"/>
</dbReference>
<dbReference type="SUPFAM" id="SSF55797">
    <property type="entry name" value="PR-1-like"/>
    <property type="match status" value="1"/>
</dbReference>
<dbReference type="InterPro" id="IPR035940">
    <property type="entry name" value="CAP_sf"/>
</dbReference>
<comment type="caution">
    <text evidence="2">The sequence shown here is derived from an EMBL/GenBank/DDBJ whole genome shotgun (WGS) entry which is preliminary data.</text>
</comment>
<dbReference type="Gene3D" id="3.40.33.10">
    <property type="entry name" value="CAP"/>
    <property type="match status" value="1"/>
</dbReference>
<dbReference type="SMART" id="SM00198">
    <property type="entry name" value="SCP"/>
    <property type="match status" value="1"/>
</dbReference>
<evidence type="ECO:0000313" key="3">
    <source>
        <dbReference type="Proteomes" id="UP001651158"/>
    </source>
</evidence>
<dbReference type="Proteomes" id="UP001651158">
    <property type="component" value="Unassembled WGS sequence"/>
</dbReference>
<organism evidence="2 3">
    <name type="scientific">Taenia crassiceps</name>
    <dbReference type="NCBI Taxonomy" id="6207"/>
    <lineage>
        <taxon>Eukaryota</taxon>
        <taxon>Metazoa</taxon>
        <taxon>Spiralia</taxon>
        <taxon>Lophotrochozoa</taxon>
        <taxon>Platyhelminthes</taxon>
        <taxon>Cestoda</taxon>
        <taxon>Eucestoda</taxon>
        <taxon>Cyclophyllidea</taxon>
        <taxon>Taeniidae</taxon>
        <taxon>Taenia</taxon>
    </lineage>
</organism>
<dbReference type="InterPro" id="IPR014044">
    <property type="entry name" value="CAP_dom"/>
</dbReference>
<dbReference type="PANTHER" id="PTHR10334">
    <property type="entry name" value="CYSTEINE-RICH SECRETORY PROTEIN-RELATED"/>
    <property type="match status" value="1"/>
</dbReference>